<evidence type="ECO:0000256" key="1">
    <source>
        <dbReference type="SAM" id="MobiDB-lite"/>
    </source>
</evidence>
<dbReference type="Proteomes" id="UP001148018">
    <property type="component" value="Unassembled WGS sequence"/>
</dbReference>
<evidence type="ECO:0000313" key="2">
    <source>
        <dbReference type="EMBL" id="KAJ3610280.1"/>
    </source>
</evidence>
<organism evidence="2 3">
    <name type="scientific">Muraenolepis orangiensis</name>
    <name type="common">Patagonian moray cod</name>
    <dbReference type="NCBI Taxonomy" id="630683"/>
    <lineage>
        <taxon>Eukaryota</taxon>
        <taxon>Metazoa</taxon>
        <taxon>Chordata</taxon>
        <taxon>Craniata</taxon>
        <taxon>Vertebrata</taxon>
        <taxon>Euteleostomi</taxon>
        <taxon>Actinopterygii</taxon>
        <taxon>Neopterygii</taxon>
        <taxon>Teleostei</taxon>
        <taxon>Neoteleostei</taxon>
        <taxon>Acanthomorphata</taxon>
        <taxon>Zeiogadaria</taxon>
        <taxon>Gadariae</taxon>
        <taxon>Gadiformes</taxon>
        <taxon>Muraenolepidoidei</taxon>
        <taxon>Muraenolepididae</taxon>
        <taxon>Muraenolepis</taxon>
    </lineage>
</organism>
<protein>
    <submittedName>
        <fullName evidence="2">Uncharacterized protein</fullName>
    </submittedName>
</protein>
<reference evidence="2" key="1">
    <citation type="submission" date="2022-07" db="EMBL/GenBank/DDBJ databases">
        <title>Chromosome-level genome of Muraenolepis orangiensis.</title>
        <authorList>
            <person name="Kim J."/>
        </authorList>
    </citation>
    <scope>NUCLEOTIDE SEQUENCE</scope>
    <source>
        <strain evidence="2">KU_S4_2022</strain>
        <tissue evidence="2">Muscle</tissue>
    </source>
</reference>
<name>A0A9Q0ERG0_9TELE</name>
<dbReference type="EMBL" id="JANIIK010000038">
    <property type="protein sequence ID" value="KAJ3610280.1"/>
    <property type="molecule type" value="Genomic_DNA"/>
</dbReference>
<dbReference type="AlphaFoldDB" id="A0A9Q0ERG0"/>
<evidence type="ECO:0000313" key="3">
    <source>
        <dbReference type="Proteomes" id="UP001148018"/>
    </source>
</evidence>
<proteinExistence type="predicted"/>
<keyword evidence="3" id="KW-1185">Reference proteome</keyword>
<comment type="caution">
    <text evidence="2">The sequence shown here is derived from an EMBL/GenBank/DDBJ whole genome shotgun (WGS) entry which is preliminary data.</text>
</comment>
<gene>
    <name evidence="2" type="ORF">NHX12_022373</name>
</gene>
<sequence>MKTKKNRDQSPSDSREMDGSYDQLTGCWLKTNGTMVCLWKEVALSCVQSWLLFHNVAVSTWEESQP</sequence>
<feature type="region of interest" description="Disordered" evidence="1">
    <location>
        <begin position="1"/>
        <end position="21"/>
    </location>
</feature>
<feature type="compositionally biased region" description="Basic and acidic residues" evidence="1">
    <location>
        <begin position="1"/>
        <end position="18"/>
    </location>
</feature>
<accession>A0A9Q0ERG0</accession>